<feature type="compositionally biased region" description="Polar residues" evidence="1">
    <location>
        <begin position="40"/>
        <end position="50"/>
    </location>
</feature>
<keyword evidence="5" id="KW-1185">Reference proteome</keyword>
<dbReference type="Proteomes" id="UP001592582">
    <property type="component" value="Unassembled WGS sequence"/>
</dbReference>
<comment type="caution">
    <text evidence="4">The sequence shown here is derived from an EMBL/GenBank/DDBJ whole genome shotgun (WGS) entry which is preliminary data.</text>
</comment>
<evidence type="ECO:0000259" key="3">
    <source>
        <dbReference type="Pfam" id="PF12680"/>
    </source>
</evidence>
<dbReference type="RefSeq" id="WP_380513983.1">
    <property type="nucleotide sequence ID" value="NZ_JBHEZX010000013.1"/>
</dbReference>
<sequence>MKSLGWKTLVTTAAVASLSGLALTAVPSQAASPGAGARQVHTTASNSQQAHAALSPRQLAALPLTNRHLTAHETANLAVVLRDYHVAEGKSLDVNTFVNSFAKDGVFNDMVPGQAYRGKALGDVLPYMANLFPDVHRELKRITVSGDVISIELSIQGTFEGPLQSPAGTVKPNGARIDVPTADFWYLHNGKVEQFNCYVGYSTMYAQMGVNFDWASAVAKG</sequence>
<gene>
    <name evidence="4" type="ORF">ACEZDG_26785</name>
</gene>
<dbReference type="Gene3D" id="3.10.450.50">
    <property type="match status" value="1"/>
</dbReference>
<evidence type="ECO:0000313" key="5">
    <source>
        <dbReference type="Proteomes" id="UP001592582"/>
    </source>
</evidence>
<accession>A0ABV6VGN5</accession>
<reference evidence="4 5" key="1">
    <citation type="submission" date="2024-09" db="EMBL/GenBank/DDBJ databases">
        <authorList>
            <person name="Lee S.D."/>
        </authorList>
    </citation>
    <scope>NUCLEOTIDE SEQUENCE [LARGE SCALE GENOMIC DNA]</scope>
    <source>
        <strain evidence="4 5">N1-1</strain>
    </source>
</reference>
<keyword evidence="2" id="KW-0732">Signal</keyword>
<dbReference type="Pfam" id="PF12680">
    <property type="entry name" value="SnoaL_2"/>
    <property type="match status" value="1"/>
</dbReference>
<feature type="chain" id="PRO_5045730253" evidence="2">
    <location>
        <begin position="31"/>
        <end position="221"/>
    </location>
</feature>
<dbReference type="InterPro" id="IPR037401">
    <property type="entry name" value="SnoaL-like"/>
</dbReference>
<feature type="region of interest" description="Disordered" evidence="1">
    <location>
        <begin position="32"/>
        <end position="52"/>
    </location>
</feature>
<dbReference type="InterPro" id="IPR032710">
    <property type="entry name" value="NTF2-like_dom_sf"/>
</dbReference>
<dbReference type="SUPFAM" id="SSF54427">
    <property type="entry name" value="NTF2-like"/>
    <property type="match status" value="1"/>
</dbReference>
<dbReference type="EMBL" id="JBHEZX010000013">
    <property type="protein sequence ID" value="MFC1412877.1"/>
    <property type="molecule type" value="Genomic_DNA"/>
</dbReference>
<protein>
    <submittedName>
        <fullName evidence="4">Nuclear transport factor 2 family protein</fullName>
    </submittedName>
</protein>
<feature type="signal peptide" evidence="2">
    <location>
        <begin position="1"/>
        <end position="30"/>
    </location>
</feature>
<proteinExistence type="predicted"/>
<evidence type="ECO:0000256" key="2">
    <source>
        <dbReference type="SAM" id="SignalP"/>
    </source>
</evidence>
<evidence type="ECO:0000313" key="4">
    <source>
        <dbReference type="EMBL" id="MFC1412877.1"/>
    </source>
</evidence>
<name>A0ABV6VGN5_9ACTN</name>
<organism evidence="4 5">
    <name type="scientific">Streptacidiphilus alkalitolerans</name>
    <dbReference type="NCBI Taxonomy" id="3342712"/>
    <lineage>
        <taxon>Bacteria</taxon>
        <taxon>Bacillati</taxon>
        <taxon>Actinomycetota</taxon>
        <taxon>Actinomycetes</taxon>
        <taxon>Kitasatosporales</taxon>
        <taxon>Streptomycetaceae</taxon>
        <taxon>Streptacidiphilus</taxon>
    </lineage>
</organism>
<feature type="domain" description="SnoaL-like" evidence="3">
    <location>
        <begin position="93"/>
        <end position="192"/>
    </location>
</feature>
<evidence type="ECO:0000256" key="1">
    <source>
        <dbReference type="SAM" id="MobiDB-lite"/>
    </source>
</evidence>